<dbReference type="OrthoDB" id="548295at2759"/>
<feature type="compositionally biased region" description="Low complexity" evidence="1">
    <location>
        <begin position="72"/>
        <end position="85"/>
    </location>
</feature>
<dbReference type="VEuPathDB" id="VectorBase:FBgn0030892"/>
<feature type="domain" description="PIN" evidence="2">
    <location>
        <begin position="253"/>
        <end position="376"/>
    </location>
</feature>
<feature type="compositionally biased region" description="Acidic residues" evidence="1">
    <location>
        <begin position="177"/>
        <end position="197"/>
    </location>
</feature>
<organism evidence="3">
    <name type="scientific">Drosophila melanogaster</name>
    <name type="common">Fruit fly</name>
    <dbReference type="NCBI Taxonomy" id="7227"/>
    <lineage>
        <taxon>Eukaryota</taxon>
        <taxon>Metazoa</taxon>
        <taxon>Ecdysozoa</taxon>
        <taxon>Arthropoda</taxon>
        <taxon>Hexapoda</taxon>
        <taxon>Insecta</taxon>
        <taxon>Pterygota</taxon>
        <taxon>Neoptera</taxon>
        <taxon>Endopterygota</taxon>
        <taxon>Diptera</taxon>
        <taxon>Brachycera</taxon>
        <taxon>Muscomorpha</taxon>
        <taxon>Ephydroidea</taxon>
        <taxon>Drosophilidae</taxon>
        <taxon>Drosophila</taxon>
        <taxon>Sophophora</taxon>
    </lineage>
</organism>
<dbReference type="ExpressionAtlas" id="F3YDM7">
    <property type="expression patterns" value="baseline and differential"/>
</dbReference>
<sequence length="404" mass="45543">MSLGGESKHTPKSSNLRPLDDDQLVRIISTPRPSNGVSQHPAQDRLKRLQGQLKRVQDNEKEQGTTKRITHSSSASRRSSASTSTPQRLLKFPPKVAMNAWEKPKALVDANRLKAGRTQTAYLRLMLLRASLQQKQLYEERNNNIVAKINEEVIEKQPEACNITNPSAFDGSTASDMEVEPMEWQESIEEEAAQNDQDEAKKGDDTLLMLPAESIEEEAPQKGQDEAKEEDDTILMLQAADAEELPPRLEDYMYFVLDTNVLIHNHKFVERLTDVVLPGTVGSMLYLPYIVIKELDKLKSKYQSDCLQRVIAMRAIRFLNTKFDESFQIQAQSALEEADHLIKIDCPDDSILNCCLQLQAQVPHMILLTNDANLRLKANASNIQVSCRSDLMSTYVDEFAGFGD</sequence>
<dbReference type="AlphaFoldDB" id="F3YDM7"/>
<dbReference type="InterPro" id="IPR029060">
    <property type="entry name" value="PIN-like_dom_sf"/>
</dbReference>
<feature type="compositionally biased region" description="Polar residues" evidence="1">
    <location>
        <begin position="162"/>
        <end position="175"/>
    </location>
</feature>
<name>F3YDM7_DROME</name>
<evidence type="ECO:0000256" key="1">
    <source>
        <dbReference type="SAM" id="MobiDB-lite"/>
    </source>
</evidence>
<feature type="region of interest" description="Disordered" evidence="1">
    <location>
        <begin position="162"/>
        <end position="200"/>
    </location>
</feature>
<protein>
    <submittedName>
        <fullName evidence="3">AT19840p</fullName>
    </submittedName>
</protein>
<dbReference type="SUPFAM" id="SSF88723">
    <property type="entry name" value="PIN domain-like"/>
    <property type="match status" value="1"/>
</dbReference>
<dbReference type="PANTHER" id="PTHR16161">
    <property type="entry name" value="TRANSCRIPTIONAL PROTEIN SWT1"/>
    <property type="match status" value="1"/>
</dbReference>
<feature type="compositionally biased region" description="Polar residues" evidence="1">
    <location>
        <begin position="31"/>
        <end position="41"/>
    </location>
</feature>
<dbReference type="HOGENOM" id="CLU_039103_0_0_1"/>
<gene>
    <name evidence="3" type="primary">CG7206-RB</name>
</gene>
<proteinExistence type="evidence at transcript level"/>
<feature type="region of interest" description="Disordered" evidence="1">
    <location>
        <begin position="1"/>
        <end position="90"/>
    </location>
</feature>
<dbReference type="SMART" id="SM00670">
    <property type="entry name" value="PINc"/>
    <property type="match status" value="1"/>
</dbReference>
<reference evidence="3" key="1">
    <citation type="submission" date="2011-05" db="EMBL/GenBank/DDBJ databases">
        <authorList>
            <person name="Carlson J."/>
            <person name="Booth B."/>
            <person name="Frise E."/>
            <person name="Park S."/>
            <person name="Wan K."/>
            <person name="Yu C."/>
            <person name="Celniker S."/>
        </authorList>
    </citation>
    <scope>NUCLEOTIDE SEQUENCE</scope>
</reference>
<dbReference type="Gene3D" id="3.40.50.1010">
    <property type="entry name" value="5'-nuclease"/>
    <property type="match status" value="1"/>
</dbReference>
<accession>F3YDM7</accession>
<evidence type="ECO:0000313" key="3">
    <source>
        <dbReference type="EMBL" id="AED98566.1"/>
    </source>
</evidence>
<evidence type="ECO:0000259" key="2">
    <source>
        <dbReference type="SMART" id="SM00670"/>
    </source>
</evidence>
<dbReference type="PANTHER" id="PTHR16161:SF0">
    <property type="entry name" value="TRANSCRIPTIONAL PROTEIN SWT1"/>
    <property type="match status" value="1"/>
</dbReference>
<dbReference type="EMBL" id="BT126388">
    <property type="protein sequence ID" value="AED98566.1"/>
    <property type="molecule type" value="mRNA"/>
</dbReference>
<dbReference type="Pfam" id="PF13638">
    <property type="entry name" value="PIN_4"/>
    <property type="match status" value="1"/>
</dbReference>
<dbReference type="FunFam" id="3.40.50.1010:FF:000142">
    <property type="entry name" value="GH28353p"/>
    <property type="match status" value="1"/>
</dbReference>
<dbReference type="InterPro" id="IPR052626">
    <property type="entry name" value="SWT1_Regulator"/>
</dbReference>
<feature type="compositionally biased region" description="Basic and acidic residues" evidence="1">
    <location>
        <begin position="55"/>
        <end position="65"/>
    </location>
</feature>
<dbReference type="InterPro" id="IPR002716">
    <property type="entry name" value="PIN_dom"/>
</dbReference>